<dbReference type="InterPro" id="IPR036770">
    <property type="entry name" value="Ankyrin_rpt-contain_sf"/>
</dbReference>
<keyword evidence="4" id="KW-0175">Coiled coil</keyword>
<dbReference type="SMART" id="SM00248">
    <property type="entry name" value="ANK"/>
    <property type="match status" value="7"/>
</dbReference>
<dbReference type="PANTHER" id="PTHR24201:SF16">
    <property type="entry name" value="ANKYRIN-1-LIKE-RELATED"/>
    <property type="match status" value="1"/>
</dbReference>
<evidence type="ECO:0000256" key="3">
    <source>
        <dbReference type="PROSITE-ProRule" id="PRU00023"/>
    </source>
</evidence>
<dbReference type="PROSITE" id="PS50088">
    <property type="entry name" value="ANK_REPEAT"/>
    <property type="match status" value="5"/>
</dbReference>
<dbReference type="PANTHER" id="PTHR24201">
    <property type="entry name" value="ANK_REP_REGION DOMAIN-CONTAINING PROTEIN"/>
    <property type="match status" value="1"/>
</dbReference>
<proteinExistence type="predicted"/>
<reference evidence="6 7" key="1">
    <citation type="submission" date="2019-08" db="EMBL/GenBank/DDBJ databases">
        <title>The genome of the soybean aphid Biotype 1, its phylome, world population structure and adaptation to the North American continent.</title>
        <authorList>
            <person name="Giordano R."/>
            <person name="Donthu R.K."/>
            <person name="Hernandez A.G."/>
            <person name="Wright C.L."/>
            <person name="Zimin A.V."/>
        </authorList>
    </citation>
    <scope>NUCLEOTIDE SEQUENCE [LARGE SCALE GENOMIC DNA]</scope>
    <source>
        <tissue evidence="6">Whole aphids</tissue>
    </source>
</reference>
<feature type="compositionally biased region" description="Basic residues" evidence="5">
    <location>
        <begin position="1"/>
        <end position="10"/>
    </location>
</feature>
<keyword evidence="7" id="KW-1185">Reference proteome</keyword>
<name>A0A6G0U1P6_APHGL</name>
<feature type="region of interest" description="Disordered" evidence="5">
    <location>
        <begin position="1"/>
        <end position="28"/>
    </location>
</feature>
<feature type="repeat" description="ANK" evidence="3">
    <location>
        <begin position="179"/>
        <end position="211"/>
    </location>
</feature>
<dbReference type="Gene3D" id="1.25.40.20">
    <property type="entry name" value="Ankyrin repeat-containing domain"/>
    <property type="match status" value="3"/>
</dbReference>
<feature type="compositionally biased region" description="Basic and acidic residues" evidence="5">
    <location>
        <begin position="699"/>
        <end position="716"/>
    </location>
</feature>
<keyword evidence="2 3" id="KW-0040">ANK repeat</keyword>
<sequence length="1188" mass="135778">MKKMLKLVKGGKKEDKSGSGTPSGDELDDDLESAIFCYKIDSETEEKMSRLHRASWNGSLEKVKMLLQKKPMDVNTVDSFDRTPLHLAMAKGYYNIAWVLLNHNASLDYVDCDGYTPFLKAVECGQKECVHLMLERGADVTCTDKNKNSALHLAAKQGSFTIISMLLKKGININAQNAAGESVLHVACAAENRDLIEFILDNGSLINIADNQGRTPLMVVAKLGNMSIIDLLLDRGSQLDACDINDFDDEAESIKKFKKLFEDKHLQNDFIYLKSLSAKDYAIKEGHSKVVNQLSMQKMSIMARTRSKENVLDDLDQNDGAQLQENNDTSNNQNIVDAQIIVLNKEDKSSKSNVEDNLNEKEFVASSCTAENNDLKVNTIDVEEVDNKKENLTLNCKINHPDELKTNKLNTENNHKEEDNITLNSTLKNENEINNSSIETDKEVIEKNKLTIENKNTSIVNVLPIKDEESVSQCTMPPPLDPPRSWDFIQTSIIHTTDINEKIENETQESIEQIPDPIVCAVNTDDSELEWGSDESLPTDPNQSCSTVNDKKEENKKMNTFYNFITTKLMNKTKNRVSASAENIIDETTTKKHVRNKSLTSLSNFKLTVPSDVNKALHQLSPELNFAHSSFGKSKSFNEHIPTENVDKNSLEFERSKSLCLELKNNYDTTENQQRDSDSQSDDSLRSKRSLLLSMRMPKVHDEHHDDYHLEVKDSETSEDEGPHYWYSPNKKNDKIVQQDTVIKNYCEADESDSESEEIGLPKFKPTLEGISKEHNTSDNSDTENTISFSTSHEDIYGTHKRTRYALKRTESLKAYLKRVTIDKDRLQQESSGYKEITELLKYKLGNLKQDISSKNETTKRLEEQLDQLDAKYTEALNTIQTLELSSTNLDKENQYLKTINKELTDKIINNECTNNSAHKSAEITIQLESVNLINQTDEICTMDSKTIIKQLQEQLKLEQDKRIELDERVKLLSVEVNAHQSCSSTVELLKELQSKITKDYIPKKEVLKLKTEQERKISKVKMEAEKKLADKFCDLDKLLSQQMDQHGKLEMQREKIESQLKQEFENTRQRFQLEIAKLQTTLKTKEMEEQILRERCEILSQEIEKTQDNKWKTLVDKTYGINDIQKSSPNMLSMHCKTPEPSPTFDRQELNDISRYQYNAQTLRNELDKVITQNTKAALEDDPLVDE</sequence>
<feature type="region of interest" description="Disordered" evidence="5">
    <location>
        <begin position="529"/>
        <end position="550"/>
    </location>
</feature>
<dbReference type="PROSITE" id="PS50297">
    <property type="entry name" value="ANK_REP_REGION"/>
    <property type="match status" value="5"/>
</dbReference>
<keyword evidence="1" id="KW-0677">Repeat</keyword>
<gene>
    <name evidence="6" type="ORF">AGLY_002905</name>
</gene>
<feature type="compositionally biased region" description="Polar residues" evidence="5">
    <location>
        <begin position="539"/>
        <end position="548"/>
    </location>
</feature>
<dbReference type="SUPFAM" id="SSF48403">
    <property type="entry name" value="Ankyrin repeat"/>
    <property type="match status" value="1"/>
</dbReference>
<feature type="coiled-coil region" evidence="4">
    <location>
        <begin position="1040"/>
        <end position="1110"/>
    </location>
</feature>
<protein>
    <submittedName>
        <fullName evidence="6">Uncharacterized protein</fullName>
    </submittedName>
</protein>
<evidence type="ECO:0000256" key="4">
    <source>
        <dbReference type="SAM" id="Coils"/>
    </source>
</evidence>
<dbReference type="AlphaFoldDB" id="A0A6G0U1P6"/>
<dbReference type="InterPro" id="IPR050776">
    <property type="entry name" value="Ank_Repeat/CDKN_Inhibitor"/>
</dbReference>
<evidence type="ECO:0000256" key="5">
    <source>
        <dbReference type="SAM" id="MobiDB-lite"/>
    </source>
</evidence>
<evidence type="ECO:0000313" key="6">
    <source>
        <dbReference type="EMBL" id="KAE9542994.1"/>
    </source>
</evidence>
<evidence type="ECO:0000256" key="2">
    <source>
        <dbReference type="ARBA" id="ARBA00023043"/>
    </source>
</evidence>
<dbReference type="EMBL" id="VYZN01000009">
    <property type="protein sequence ID" value="KAE9542994.1"/>
    <property type="molecule type" value="Genomic_DNA"/>
</dbReference>
<dbReference type="Proteomes" id="UP000475862">
    <property type="component" value="Unassembled WGS sequence"/>
</dbReference>
<evidence type="ECO:0000313" key="7">
    <source>
        <dbReference type="Proteomes" id="UP000475862"/>
    </source>
</evidence>
<dbReference type="InterPro" id="IPR002110">
    <property type="entry name" value="Ankyrin_rpt"/>
</dbReference>
<feature type="compositionally biased region" description="Basic and acidic residues" evidence="5">
    <location>
        <begin position="673"/>
        <end position="686"/>
    </location>
</feature>
<feature type="repeat" description="ANK" evidence="3">
    <location>
        <begin position="113"/>
        <end position="145"/>
    </location>
</feature>
<feature type="coiled-coil region" evidence="4">
    <location>
        <begin position="845"/>
        <end position="886"/>
    </location>
</feature>
<evidence type="ECO:0000256" key="1">
    <source>
        <dbReference type="ARBA" id="ARBA00022737"/>
    </source>
</evidence>
<feature type="repeat" description="ANK" evidence="3">
    <location>
        <begin position="212"/>
        <end position="244"/>
    </location>
</feature>
<comment type="caution">
    <text evidence="6">The sequence shown here is derived from an EMBL/GenBank/DDBJ whole genome shotgun (WGS) entry which is preliminary data.</text>
</comment>
<dbReference type="GO" id="GO:0005634">
    <property type="term" value="C:nucleus"/>
    <property type="evidence" value="ECO:0007669"/>
    <property type="project" value="TreeGrafter"/>
</dbReference>
<feature type="region of interest" description="Disordered" evidence="5">
    <location>
        <begin position="665"/>
        <end position="731"/>
    </location>
</feature>
<organism evidence="6 7">
    <name type="scientific">Aphis glycines</name>
    <name type="common">Soybean aphid</name>
    <dbReference type="NCBI Taxonomy" id="307491"/>
    <lineage>
        <taxon>Eukaryota</taxon>
        <taxon>Metazoa</taxon>
        <taxon>Ecdysozoa</taxon>
        <taxon>Arthropoda</taxon>
        <taxon>Hexapoda</taxon>
        <taxon>Insecta</taxon>
        <taxon>Pterygota</taxon>
        <taxon>Neoptera</taxon>
        <taxon>Paraneoptera</taxon>
        <taxon>Hemiptera</taxon>
        <taxon>Sternorrhyncha</taxon>
        <taxon>Aphidomorpha</taxon>
        <taxon>Aphidoidea</taxon>
        <taxon>Aphididae</taxon>
        <taxon>Aphidini</taxon>
        <taxon>Aphis</taxon>
        <taxon>Aphis</taxon>
    </lineage>
</organism>
<dbReference type="Pfam" id="PF12796">
    <property type="entry name" value="Ank_2"/>
    <property type="match status" value="2"/>
</dbReference>
<accession>A0A6G0U1P6</accession>
<feature type="repeat" description="ANK" evidence="3">
    <location>
        <begin position="146"/>
        <end position="178"/>
    </location>
</feature>
<dbReference type="OrthoDB" id="366390at2759"/>
<feature type="repeat" description="ANK" evidence="3">
    <location>
        <begin position="80"/>
        <end position="112"/>
    </location>
</feature>